<feature type="region of interest" description="Disordered" evidence="1">
    <location>
        <begin position="81"/>
        <end position="114"/>
    </location>
</feature>
<feature type="compositionally biased region" description="Basic residues" evidence="1">
    <location>
        <begin position="81"/>
        <end position="94"/>
    </location>
</feature>
<name>A0AAQ3KL99_9LILI</name>
<evidence type="ECO:0000313" key="2">
    <source>
        <dbReference type="EMBL" id="WOL07922.1"/>
    </source>
</evidence>
<dbReference type="PANTHER" id="PTHR31050">
    <property type="entry name" value="OS08G0413200 PROTEIN"/>
    <property type="match status" value="1"/>
</dbReference>
<organism evidence="2 3">
    <name type="scientific">Canna indica</name>
    <name type="common">Indian-shot</name>
    <dbReference type="NCBI Taxonomy" id="4628"/>
    <lineage>
        <taxon>Eukaryota</taxon>
        <taxon>Viridiplantae</taxon>
        <taxon>Streptophyta</taxon>
        <taxon>Embryophyta</taxon>
        <taxon>Tracheophyta</taxon>
        <taxon>Spermatophyta</taxon>
        <taxon>Magnoliopsida</taxon>
        <taxon>Liliopsida</taxon>
        <taxon>Zingiberales</taxon>
        <taxon>Cannaceae</taxon>
        <taxon>Canna</taxon>
    </lineage>
</organism>
<protein>
    <submittedName>
        <fullName evidence="2">Uncharacterized protein</fullName>
    </submittedName>
</protein>
<gene>
    <name evidence="2" type="ORF">Cni_G16672</name>
</gene>
<reference evidence="2 3" key="1">
    <citation type="submission" date="2023-10" db="EMBL/GenBank/DDBJ databases">
        <title>Chromosome-scale genome assembly provides insights into flower coloration mechanisms of Canna indica.</title>
        <authorList>
            <person name="Li C."/>
        </authorList>
    </citation>
    <scope>NUCLEOTIDE SEQUENCE [LARGE SCALE GENOMIC DNA]</scope>
    <source>
        <tissue evidence="2">Flower</tissue>
    </source>
</reference>
<feature type="compositionally biased region" description="Basic residues" evidence="1">
    <location>
        <begin position="101"/>
        <end position="114"/>
    </location>
</feature>
<sequence>MINFGGGRERVVKLSYPVWERIKWEENKVGCNGGGDEKVKRVEEYRGGPGVWKRFGCYVLVERFVSRKMDGSKVLMVDFKRNKKVRRRRRRRSEKKMTTGGRKKRREREKRKNR</sequence>
<keyword evidence="3" id="KW-1185">Reference proteome</keyword>
<accession>A0AAQ3KL99</accession>
<dbReference type="Proteomes" id="UP001327560">
    <property type="component" value="Chromosome 5"/>
</dbReference>
<evidence type="ECO:0000256" key="1">
    <source>
        <dbReference type="SAM" id="MobiDB-lite"/>
    </source>
</evidence>
<dbReference type="AlphaFoldDB" id="A0AAQ3KL99"/>
<proteinExistence type="predicted"/>
<dbReference type="EMBL" id="CP136894">
    <property type="protein sequence ID" value="WOL07922.1"/>
    <property type="molecule type" value="Genomic_DNA"/>
</dbReference>
<dbReference type="PANTHER" id="PTHR31050:SF3">
    <property type="entry name" value="OS08G0412800 PROTEIN"/>
    <property type="match status" value="1"/>
</dbReference>
<evidence type="ECO:0000313" key="3">
    <source>
        <dbReference type="Proteomes" id="UP001327560"/>
    </source>
</evidence>